<name>A0AAW4BEK3_VIBAN</name>
<evidence type="ECO:0000313" key="2">
    <source>
        <dbReference type="EMBL" id="MBF4436565.1"/>
    </source>
</evidence>
<dbReference type="AlphaFoldDB" id="A0AAW4BEK3"/>
<accession>A0AAW4BEK3</accession>
<dbReference type="RefSeq" id="WP_174223870.1">
    <property type="nucleotide sequence ID" value="NZ_JAEOBB010000073.1"/>
</dbReference>
<comment type="caution">
    <text evidence="2">The sequence shown here is derived from an EMBL/GenBank/DDBJ whole genome shotgun (WGS) entry which is preliminary data.</text>
</comment>
<protein>
    <submittedName>
        <fullName evidence="2">Uncharacterized protein</fullName>
    </submittedName>
</protein>
<gene>
    <name evidence="2" type="ORF">ERJ77_19115</name>
</gene>
<feature type="compositionally biased region" description="Pro residues" evidence="1">
    <location>
        <begin position="54"/>
        <end position="63"/>
    </location>
</feature>
<feature type="compositionally biased region" description="Low complexity" evidence="1">
    <location>
        <begin position="25"/>
        <end position="35"/>
    </location>
</feature>
<reference evidence="2" key="1">
    <citation type="journal article" date="2021" name="PeerJ">
        <title>Analysis of 44 Vibrio anguillarum genomes reveals high genetic diversity.</title>
        <authorList>
            <person name="Hansen M.J."/>
            <person name="Dalsgaard I."/>
        </authorList>
    </citation>
    <scope>NUCLEOTIDE SEQUENCE</scope>
    <source>
        <strain evidence="2">850617-1/1</strain>
    </source>
</reference>
<evidence type="ECO:0000313" key="3">
    <source>
        <dbReference type="Proteomes" id="UP000786185"/>
    </source>
</evidence>
<feature type="region of interest" description="Disordered" evidence="1">
    <location>
        <begin position="1"/>
        <end position="63"/>
    </location>
</feature>
<dbReference type="Proteomes" id="UP000786185">
    <property type="component" value="Unassembled WGS sequence"/>
</dbReference>
<organism evidence="2 3">
    <name type="scientific">Vibrio anguillarum</name>
    <name type="common">Listonella anguillarum</name>
    <dbReference type="NCBI Taxonomy" id="55601"/>
    <lineage>
        <taxon>Bacteria</taxon>
        <taxon>Pseudomonadati</taxon>
        <taxon>Pseudomonadota</taxon>
        <taxon>Gammaproteobacteria</taxon>
        <taxon>Vibrionales</taxon>
        <taxon>Vibrionaceae</taxon>
        <taxon>Vibrio</taxon>
    </lineage>
</organism>
<evidence type="ECO:0000256" key="1">
    <source>
        <dbReference type="SAM" id="MobiDB-lite"/>
    </source>
</evidence>
<proteinExistence type="predicted"/>
<dbReference type="EMBL" id="SCLC01000211">
    <property type="protein sequence ID" value="MBF4436565.1"/>
    <property type="molecule type" value="Genomic_DNA"/>
</dbReference>
<sequence>MTDRKPCMDGYQPRVSPSEIHKGYQPSQPSPTSTPNGEPGAGYQPTGAGGSPTNPSPTPPGAE</sequence>